<evidence type="ECO:0000313" key="2">
    <source>
        <dbReference type="Proteomes" id="UP000265618"/>
    </source>
</evidence>
<dbReference type="AlphaFoldDB" id="A0A9K3D1D9"/>
<protein>
    <submittedName>
        <fullName evidence="1">Uncharacterized protein</fullName>
    </submittedName>
</protein>
<keyword evidence="2" id="KW-1185">Reference proteome</keyword>
<organism evidence="1 2">
    <name type="scientific">Kipferlia bialata</name>
    <dbReference type="NCBI Taxonomy" id="797122"/>
    <lineage>
        <taxon>Eukaryota</taxon>
        <taxon>Metamonada</taxon>
        <taxon>Carpediemonas-like organisms</taxon>
        <taxon>Kipferlia</taxon>
    </lineage>
</organism>
<sequence length="188" mass="20219">MSTSDSEGPLLDIFEGFYSFVLNQSVGSGLVSSTADLWYQYLSNEGSVDLDHFANLVSQAPETLSGLFEGLLSPALSAPALVAVLQCFKAYVPSDLPPGEARGLWQESIGEAEYHALCDECQCSRVTATPLPIPLLEALQTVLFYLTHSLPPPPATPPMHREGEAEYPPVSVEDMVNALPPELAAVIR</sequence>
<dbReference type="EMBL" id="BDIP01003090">
    <property type="protein sequence ID" value="GIQ87258.1"/>
    <property type="molecule type" value="Genomic_DNA"/>
</dbReference>
<dbReference type="Proteomes" id="UP000265618">
    <property type="component" value="Unassembled WGS sequence"/>
</dbReference>
<gene>
    <name evidence="1" type="ORF">KIPB_009260</name>
</gene>
<comment type="caution">
    <text evidence="1">The sequence shown here is derived from an EMBL/GenBank/DDBJ whole genome shotgun (WGS) entry which is preliminary data.</text>
</comment>
<name>A0A9K3D1D9_9EUKA</name>
<evidence type="ECO:0000313" key="1">
    <source>
        <dbReference type="EMBL" id="GIQ87258.1"/>
    </source>
</evidence>
<accession>A0A9K3D1D9</accession>
<proteinExistence type="predicted"/>
<reference evidence="1 2" key="1">
    <citation type="journal article" date="2018" name="PLoS ONE">
        <title>The draft genome of Kipferlia bialata reveals reductive genome evolution in fornicate parasites.</title>
        <authorList>
            <person name="Tanifuji G."/>
            <person name="Takabayashi S."/>
            <person name="Kume K."/>
            <person name="Takagi M."/>
            <person name="Nakayama T."/>
            <person name="Kamikawa R."/>
            <person name="Inagaki Y."/>
            <person name="Hashimoto T."/>
        </authorList>
    </citation>
    <scope>NUCLEOTIDE SEQUENCE [LARGE SCALE GENOMIC DNA]</scope>
    <source>
        <strain evidence="1">NY0173</strain>
    </source>
</reference>